<evidence type="ECO:0000256" key="1">
    <source>
        <dbReference type="SAM" id="Phobius"/>
    </source>
</evidence>
<name>A0A0Q0XWN3_CLOBU</name>
<keyword evidence="1" id="KW-0812">Transmembrane</keyword>
<sequence length="140" mass="15268">MYNFLSLLIGILIAIMVAFNGELSNGIGNYSSLIVIHILGYALLVFLMLYKKIKIPFKMTLPLWLYSAGAISVATVLINNITYSSIGVSLPVALGLLGQSLTSIVFDHYGLLGMPKIEFNKKKLIGIIVIIIGVCIMTFL</sequence>
<dbReference type="PANTHER" id="PTHR34821">
    <property type="entry name" value="INNER MEMBRANE PROTEIN YDCZ"/>
    <property type="match status" value="1"/>
</dbReference>
<evidence type="ECO:0000313" key="5">
    <source>
        <dbReference type="Proteomes" id="UP000321089"/>
    </source>
</evidence>
<dbReference type="PANTHER" id="PTHR34821:SF2">
    <property type="entry name" value="INNER MEMBRANE PROTEIN YDCZ"/>
    <property type="match status" value="1"/>
</dbReference>
<evidence type="ECO:0000313" key="6">
    <source>
        <dbReference type="Proteomes" id="UP000474042"/>
    </source>
</evidence>
<accession>A0A0Q0XWN3</accession>
<dbReference type="Proteomes" id="UP000321089">
    <property type="component" value="Unassembled WGS sequence"/>
</dbReference>
<dbReference type="EMBL" id="BKBC01000026">
    <property type="protein sequence ID" value="GEQ21538.1"/>
    <property type="molecule type" value="Genomic_DNA"/>
</dbReference>
<dbReference type="GeneID" id="92943903"/>
<dbReference type="Pfam" id="PF04657">
    <property type="entry name" value="DMT_YdcZ"/>
    <property type="match status" value="1"/>
</dbReference>
<evidence type="ECO:0000313" key="7">
    <source>
        <dbReference type="Proteomes" id="UP000515243"/>
    </source>
</evidence>
<dbReference type="RefSeq" id="WP_002579838.1">
    <property type="nucleotide sequence ID" value="NZ_AP019716.1"/>
</dbReference>
<dbReference type="KEGG" id="cbut:ATN24_08645"/>
<keyword evidence="1" id="KW-0472">Membrane</keyword>
<keyword evidence="1" id="KW-1133">Transmembrane helix</keyword>
<gene>
    <name evidence="2" type="ORF">CBU02nite_20440</name>
    <name evidence="4" type="ORF">FF104_07005</name>
    <name evidence="3" type="ORF">GND98_011425</name>
</gene>
<dbReference type="Proteomes" id="UP000515243">
    <property type="component" value="Chromosome 1"/>
</dbReference>
<proteinExistence type="predicted"/>
<dbReference type="GO" id="GO:0005886">
    <property type="term" value="C:plasma membrane"/>
    <property type="evidence" value="ECO:0007669"/>
    <property type="project" value="TreeGrafter"/>
</dbReference>
<feature type="transmembrane region" description="Helical" evidence="1">
    <location>
        <begin position="30"/>
        <end position="49"/>
    </location>
</feature>
<feature type="transmembrane region" description="Helical" evidence="1">
    <location>
        <begin position="61"/>
        <end position="82"/>
    </location>
</feature>
<feature type="transmembrane region" description="Helical" evidence="1">
    <location>
        <begin position="124"/>
        <end position="139"/>
    </location>
</feature>
<dbReference type="EMBL" id="WOFV02000034">
    <property type="protein sequence ID" value="NAS18463.1"/>
    <property type="molecule type" value="Genomic_DNA"/>
</dbReference>
<dbReference type="AlphaFoldDB" id="A0A0Q0XWN3"/>
<dbReference type="OrthoDB" id="7864805at2"/>
<evidence type="ECO:0000313" key="2">
    <source>
        <dbReference type="EMBL" id="GEQ21538.1"/>
    </source>
</evidence>
<dbReference type="InterPro" id="IPR006750">
    <property type="entry name" value="YdcZ"/>
</dbReference>
<reference evidence="2 5" key="2">
    <citation type="submission" date="2019-07" db="EMBL/GenBank/DDBJ databases">
        <title>Whole genome shotgun sequence of Clostridium butyricum NBRC 3858.</title>
        <authorList>
            <person name="Hosoyama A."/>
            <person name="Uohara A."/>
            <person name="Ohji S."/>
            <person name="Ichikawa N."/>
        </authorList>
    </citation>
    <scope>NUCLEOTIDE SEQUENCE [LARGE SCALE GENOMIC DNA]</scope>
    <source>
        <strain evidence="2 5">NBRC 3858</strain>
    </source>
</reference>
<dbReference type="EMBL" id="CP040626">
    <property type="protein sequence ID" value="QMW90715.1"/>
    <property type="molecule type" value="Genomic_DNA"/>
</dbReference>
<protein>
    <submittedName>
        <fullName evidence="4">DMT family transporter</fullName>
    </submittedName>
    <submittedName>
        <fullName evidence="3">EamA-like transporter family protein</fullName>
    </submittedName>
    <submittedName>
        <fullName evidence="2">Membrane protein</fullName>
    </submittedName>
</protein>
<organism evidence="2 5">
    <name type="scientific">Clostridium butyricum</name>
    <dbReference type="NCBI Taxonomy" id="1492"/>
    <lineage>
        <taxon>Bacteria</taxon>
        <taxon>Bacillati</taxon>
        <taxon>Bacillota</taxon>
        <taxon>Clostridia</taxon>
        <taxon>Eubacteriales</taxon>
        <taxon>Clostridiaceae</taxon>
        <taxon>Clostridium</taxon>
    </lineage>
</organism>
<reference evidence="4 7" key="1">
    <citation type="submission" date="2019-05" db="EMBL/GenBank/DDBJ databases">
        <authorList>
            <person name="Schori C."/>
            <person name="Ahrens C."/>
        </authorList>
    </citation>
    <scope>NUCLEOTIDE SEQUENCE [LARGE SCALE GENOMIC DNA]</scope>
    <source>
        <strain evidence="4 7">DSM 10702</strain>
    </source>
</reference>
<reference evidence="3 6" key="3">
    <citation type="submission" date="2020-01" db="EMBL/GenBank/DDBJ databases">
        <title>Genome sequence of a 1,3-propanediol producer, Clostridium butyricum S3.</title>
        <authorList>
            <person name="Zhou J."/>
        </authorList>
    </citation>
    <scope>NUCLEOTIDE SEQUENCE [LARGE SCALE GENOMIC DNA]</scope>
    <source>
        <strain evidence="3 6">S3</strain>
    </source>
</reference>
<evidence type="ECO:0000313" key="4">
    <source>
        <dbReference type="EMBL" id="QMW90715.1"/>
    </source>
</evidence>
<dbReference type="Proteomes" id="UP000474042">
    <property type="component" value="Unassembled WGS sequence"/>
</dbReference>
<evidence type="ECO:0000313" key="3">
    <source>
        <dbReference type="EMBL" id="NAS18463.1"/>
    </source>
</evidence>
<feature type="transmembrane region" description="Helical" evidence="1">
    <location>
        <begin position="88"/>
        <end position="112"/>
    </location>
</feature>